<dbReference type="Gene3D" id="3.60.10.10">
    <property type="entry name" value="Endonuclease/exonuclease/phosphatase"/>
    <property type="match status" value="1"/>
</dbReference>
<accession>A0A3P8S3T5</accession>
<name>A0A3P8S3T5_AMPPE</name>
<dbReference type="InterPro" id="IPR036691">
    <property type="entry name" value="Endo/exonu/phosph_ase_sf"/>
</dbReference>
<organism evidence="1 2">
    <name type="scientific">Amphiprion percula</name>
    <name type="common">Orange clownfish</name>
    <name type="synonym">Lutjanus percula</name>
    <dbReference type="NCBI Taxonomy" id="161767"/>
    <lineage>
        <taxon>Eukaryota</taxon>
        <taxon>Metazoa</taxon>
        <taxon>Chordata</taxon>
        <taxon>Craniata</taxon>
        <taxon>Vertebrata</taxon>
        <taxon>Euteleostomi</taxon>
        <taxon>Actinopterygii</taxon>
        <taxon>Neopterygii</taxon>
        <taxon>Teleostei</taxon>
        <taxon>Neoteleostei</taxon>
        <taxon>Acanthomorphata</taxon>
        <taxon>Ovalentaria</taxon>
        <taxon>Pomacentridae</taxon>
        <taxon>Amphiprion</taxon>
    </lineage>
</organism>
<sequence length="90" mass="10385">MSLKFLTWNILGNCKKNKKFYYIEKNKVDICLLHETHLSNTNNSNITTPNYAHIFLSHYNTRQRGVSVLLHEKLSFNLNTTIADTEGRGG</sequence>
<evidence type="ECO:0000313" key="1">
    <source>
        <dbReference type="Ensembl" id="ENSAPEP00000006732.1"/>
    </source>
</evidence>
<evidence type="ECO:0008006" key="3">
    <source>
        <dbReference type="Google" id="ProtNLM"/>
    </source>
</evidence>
<evidence type="ECO:0000313" key="2">
    <source>
        <dbReference type="Proteomes" id="UP000265080"/>
    </source>
</evidence>
<reference evidence="1" key="3">
    <citation type="submission" date="2025-09" db="UniProtKB">
        <authorList>
            <consortium name="Ensembl"/>
        </authorList>
    </citation>
    <scope>IDENTIFICATION</scope>
</reference>
<proteinExistence type="predicted"/>
<dbReference type="AlphaFoldDB" id="A0A3P8S3T5"/>
<reference evidence="1 2" key="1">
    <citation type="submission" date="2018-03" db="EMBL/GenBank/DDBJ databases">
        <title>Finding Nemo's genes: A chromosome-scale reference assembly of the genome of the orange clownfish Amphiprion percula.</title>
        <authorList>
            <person name="Lehmann R."/>
        </authorList>
    </citation>
    <scope>NUCLEOTIDE SEQUENCE</scope>
</reference>
<keyword evidence="2" id="KW-1185">Reference proteome</keyword>
<dbReference type="OMA" id="IFLSHYN"/>
<reference evidence="1" key="2">
    <citation type="submission" date="2025-08" db="UniProtKB">
        <authorList>
            <consortium name="Ensembl"/>
        </authorList>
    </citation>
    <scope>IDENTIFICATION</scope>
</reference>
<dbReference type="Ensembl" id="ENSAPET00000006906.1">
    <property type="protein sequence ID" value="ENSAPEP00000006732.1"/>
    <property type="gene ID" value="ENSAPEG00000004827.1"/>
</dbReference>
<protein>
    <recommendedName>
        <fullName evidence="3">Endonuclease/exonuclease/phosphatase domain-containing protein</fullName>
    </recommendedName>
</protein>
<dbReference type="STRING" id="161767.ENSAPEP00000006732"/>
<dbReference type="SUPFAM" id="SSF56219">
    <property type="entry name" value="DNase I-like"/>
    <property type="match status" value="1"/>
</dbReference>
<dbReference type="Proteomes" id="UP000265080">
    <property type="component" value="Chromosome 1"/>
</dbReference>